<dbReference type="PANTHER" id="PTHR12049">
    <property type="entry name" value="PROTEIN ARGININE METHYLTRANSFERASE NDUFAF7, MITOCHONDRIAL"/>
    <property type="match status" value="1"/>
</dbReference>
<keyword evidence="2" id="KW-0808">Transferase</keyword>
<evidence type="ECO:0000256" key="1">
    <source>
        <dbReference type="ARBA" id="ARBA00022603"/>
    </source>
</evidence>
<keyword evidence="4" id="KW-1185">Reference proteome</keyword>
<dbReference type="Pfam" id="PF02636">
    <property type="entry name" value="Methyltransf_28"/>
    <property type="match status" value="1"/>
</dbReference>
<evidence type="ECO:0000313" key="4">
    <source>
        <dbReference type="Proteomes" id="UP001205906"/>
    </source>
</evidence>
<comment type="caution">
    <text evidence="3">The sequence shown here is derived from an EMBL/GenBank/DDBJ whole genome shotgun (WGS) entry which is preliminary data.</text>
</comment>
<dbReference type="InterPro" id="IPR029063">
    <property type="entry name" value="SAM-dependent_MTases_sf"/>
</dbReference>
<dbReference type="GO" id="GO:0032259">
    <property type="term" value="P:methylation"/>
    <property type="evidence" value="ECO:0007669"/>
    <property type="project" value="UniProtKB-KW"/>
</dbReference>
<dbReference type="InterPro" id="IPR038375">
    <property type="entry name" value="NDUFAF7_sf"/>
</dbReference>
<organism evidence="3 4">
    <name type="scientific">Mesorhizobium liriopis</name>
    <dbReference type="NCBI Taxonomy" id="2953882"/>
    <lineage>
        <taxon>Bacteria</taxon>
        <taxon>Pseudomonadati</taxon>
        <taxon>Pseudomonadota</taxon>
        <taxon>Alphaproteobacteria</taxon>
        <taxon>Hyphomicrobiales</taxon>
        <taxon>Phyllobacteriaceae</taxon>
        <taxon>Mesorhizobium</taxon>
    </lineage>
</organism>
<gene>
    <name evidence="3" type="ORF">NGM99_08645</name>
</gene>
<dbReference type="Proteomes" id="UP001205906">
    <property type="component" value="Unassembled WGS sequence"/>
</dbReference>
<dbReference type="InterPro" id="IPR003788">
    <property type="entry name" value="NDUFAF7"/>
</dbReference>
<dbReference type="GO" id="GO:0008168">
    <property type="term" value="F:methyltransferase activity"/>
    <property type="evidence" value="ECO:0007669"/>
    <property type="project" value="UniProtKB-KW"/>
</dbReference>
<dbReference type="RefSeq" id="WP_252818032.1">
    <property type="nucleotide sequence ID" value="NZ_JAMXQS010000004.1"/>
</dbReference>
<sequence>MNALEARIRARIFTDGPMSIAEYMALCLLDPEHGYYTTREPFGAGGDFTTAPEVSQMFGELIAVWLRNALEAAGHHEPLPLVEIGPGRGTLMKDILRTLHRLDPARTQRMPVFLIEASPRLRAIQRATLGNARITWLDDLAALPSEPLLVVANEFFDALPIRQYVKTGGRWQERLVGIDNQDRLAFIAGPGTIDAAILPAGADEKPEGTIFEFAPAREAAMDRLAVHFAEHRGIGLFIDYGHIAPGFGDTLQAVRAHQFADVFAEPGQADLTSHVDFAALAAVAHAHGLQSWTATQGEFLLSLGLLERAGSLGAQADKAGRERIRSEVERLAAPAEMGDLFKVLVVASPSLLPSRPSPGGN</sequence>
<dbReference type="EMBL" id="JAMXQS010000004">
    <property type="protein sequence ID" value="MCO6049861.1"/>
    <property type="molecule type" value="Genomic_DNA"/>
</dbReference>
<reference evidence="3 4" key="1">
    <citation type="submission" date="2022-06" db="EMBL/GenBank/DDBJ databases">
        <title>Mesorhizobium sp. strain RP14 Genome sequencing and assembly.</title>
        <authorList>
            <person name="Kim I."/>
        </authorList>
    </citation>
    <scope>NUCLEOTIDE SEQUENCE [LARGE SCALE GENOMIC DNA]</scope>
    <source>
        <strain evidence="4">RP14(2022)</strain>
    </source>
</reference>
<dbReference type="Gene3D" id="3.40.50.12710">
    <property type="match status" value="1"/>
</dbReference>
<name>A0ABT1C6R1_9HYPH</name>
<dbReference type="SUPFAM" id="SSF53335">
    <property type="entry name" value="S-adenosyl-L-methionine-dependent methyltransferases"/>
    <property type="match status" value="1"/>
</dbReference>
<dbReference type="PANTHER" id="PTHR12049:SF7">
    <property type="entry name" value="PROTEIN ARGININE METHYLTRANSFERASE NDUFAF7, MITOCHONDRIAL"/>
    <property type="match status" value="1"/>
</dbReference>
<protein>
    <submittedName>
        <fullName evidence="3">Class I SAM-dependent methyltransferase</fullName>
    </submittedName>
</protein>
<keyword evidence="1 3" id="KW-0489">Methyltransferase</keyword>
<accession>A0ABT1C6R1</accession>
<evidence type="ECO:0000313" key="3">
    <source>
        <dbReference type="EMBL" id="MCO6049861.1"/>
    </source>
</evidence>
<proteinExistence type="predicted"/>
<evidence type="ECO:0000256" key="2">
    <source>
        <dbReference type="ARBA" id="ARBA00022679"/>
    </source>
</evidence>